<feature type="region of interest" description="Disordered" evidence="1">
    <location>
        <begin position="43"/>
        <end position="66"/>
    </location>
</feature>
<name>A0A8H3R5K4_9GLOM</name>
<gene>
    <name evidence="2" type="ORF">RCL2_003006100</name>
</gene>
<dbReference type="OrthoDB" id="19419at2759"/>
<evidence type="ECO:0000313" key="3">
    <source>
        <dbReference type="Proteomes" id="UP000615446"/>
    </source>
</evidence>
<protein>
    <submittedName>
        <fullName evidence="2">Uncharacterized protein</fullName>
    </submittedName>
</protein>
<sequence>MVWRQVLHFGSRKNGGKLKTIDETMRREIKELNLRTRSGWNSEIGQHLANDDDSDYTKKRKADEEDDDQSFIKWFSEENADDSSSWEWEKTSEMIFIIKP</sequence>
<dbReference type="AlphaFoldDB" id="A0A8H3R5K4"/>
<organism evidence="2 3">
    <name type="scientific">Rhizophagus clarus</name>
    <dbReference type="NCBI Taxonomy" id="94130"/>
    <lineage>
        <taxon>Eukaryota</taxon>
        <taxon>Fungi</taxon>
        <taxon>Fungi incertae sedis</taxon>
        <taxon>Mucoromycota</taxon>
        <taxon>Glomeromycotina</taxon>
        <taxon>Glomeromycetes</taxon>
        <taxon>Glomerales</taxon>
        <taxon>Glomeraceae</taxon>
        <taxon>Rhizophagus</taxon>
    </lineage>
</organism>
<dbReference type="EMBL" id="BLAL01000333">
    <property type="protein sequence ID" value="GET03733.1"/>
    <property type="molecule type" value="Genomic_DNA"/>
</dbReference>
<evidence type="ECO:0000313" key="2">
    <source>
        <dbReference type="EMBL" id="GET03733.1"/>
    </source>
</evidence>
<dbReference type="Proteomes" id="UP000615446">
    <property type="component" value="Unassembled WGS sequence"/>
</dbReference>
<proteinExistence type="predicted"/>
<comment type="caution">
    <text evidence="2">The sequence shown here is derived from an EMBL/GenBank/DDBJ whole genome shotgun (WGS) entry which is preliminary data.</text>
</comment>
<accession>A0A8H3R5K4</accession>
<reference evidence="2" key="1">
    <citation type="submission" date="2019-10" db="EMBL/GenBank/DDBJ databases">
        <title>Conservation and host-specific expression of non-tandemly repeated heterogenous ribosome RNA gene in arbuscular mycorrhizal fungi.</title>
        <authorList>
            <person name="Maeda T."/>
            <person name="Kobayashi Y."/>
            <person name="Nakagawa T."/>
            <person name="Ezawa T."/>
            <person name="Yamaguchi K."/>
            <person name="Bino T."/>
            <person name="Nishimoto Y."/>
            <person name="Shigenobu S."/>
            <person name="Kawaguchi M."/>
        </authorList>
    </citation>
    <scope>NUCLEOTIDE SEQUENCE</scope>
    <source>
        <strain evidence="2">HR1</strain>
    </source>
</reference>
<evidence type="ECO:0000256" key="1">
    <source>
        <dbReference type="SAM" id="MobiDB-lite"/>
    </source>
</evidence>